<accession>A0A8J5RZ63</accession>
<dbReference type="EMBL" id="JAAALK010000287">
    <property type="protein sequence ID" value="KAG8056879.1"/>
    <property type="molecule type" value="Genomic_DNA"/>
</dbReference>
<dbReference type="AlphaFoldDB" id="A0A8J5RZ63"/>
<protein>
    <submittedName>
        <fullName evidence="1">Uncharacterized protein</fullName>
    </submittedName>
</protein>
<reference evidence="1" key="2">
    <citation type="submission" date="2021-02" db="EMBL/GenBank/DDBJ databases">
        <authorList>
            <person name="Kimball J.A."/>
            <person name="Haas M.W."/>
            <person name="Macchietto M."/>
            <person name="Kono T."/>
            <person name="Duquette J."/>
            <person name="Shao M."/>
        </authorList>
    </citation>
    <scope>NUCLEOTIDE SEQUENCE</scope>
    <source>
        <tissue evidence="1">Fresh leaf tissue</tissue>
    </source>
</reference>
<name>A0A8J5RZ63_ZIZPA</name>
<reference evidence="1" key="1">
    <citation type="journal article" date="2021" name="bioRxiv">
        <title>Whole Genome Assembly and Annotation of Northern Wild Rice, Zizania palustris L., Supports a Whole Genome Duplication in the Zizania Genus.</title>
        <authorList>
            <person name="Haas M."/>
            <person name="Kono T."/>
            <person name="Macchietto M."/>
            <person name="Millas R."/>
            <person name="McGilp L."/>
            <person name="Shao M."/>
            <person name="Duquette J."/>
            <person name="Hirsch C.N."/>
            <person name="Kimball J."/>
        </authorList>
    </citation>
    <scope>NUCLEOTIDE SEQUENCE</scope>
    <source>
        <tissue evidence="1">Fresh leaf tissue</tissue>
    </source>
</reference>
<evidence type="ECO:0000313" key="1">
    <source>
        <dbReference type="EMBL" id="KAG8056879.1"/>
    </source>
</evidence>
<sequence>MRLVFGCKAVAGASRGLTGRTAVVSSLSSSHHFRDPNYEILTMHPGAYTHVNTSAYPSTDVPSNMRRQLVLFCGQESVHSVAAESRRLLNM</sequence>
<dbReference type="Proteomes" id="UP000729402">
    <property type="component" value="Unassembled WGS sequence"/>
</dbReference>
<proteinExistence type="predicted"/>
<keyword evidence="2" id="KW-1185">Reference proteome</keyword>
<comment type="caution">
    <text evidence="1">The sequence shown here is derived from an EMBL/GenBank/DDBJ whole genome shotgun (WGS) entry which is preliminary data.</text>
</comment>
<evidence type="ECO:0000313" key="2">
    <source>
        <dbReference type="Proteomes" id="UP000729402"/>
    </source>
</evidence>
<organism evidence="1 2">
    <name type="scientific">Zizania palustris</name>
    <name type="common">Northern wild rice</name>
    <dbReference type="NCBI Taxonomy" id="103762"/>
    <lineage>
        <taxon>Eukaryota</taxon>
        <taxon>Viridiplantae</taxon>
        <taxon>Streptophyta</taxon>
        <taxon>Embryophyta</taxon>
        <taxon>Tracheophyta</taxon>
        <taxon>Spermatophyta</taxon>
        <taxon>Magnoliopsida</taxon>
        <taxon>Liliopsida</taxon>
        <taxon>Poales</taxon>
        <taxon>Poaceae</taxon>
        <taxon>BOP clade</taxon>
        <taxon>Oryzoideae</taxon>
        <taxon>Oryzeae</taxon>
        <taxon>Zizaniinae</taxon>
        <taxon>Zizania</taxon>
    </lineage>
</organism>
<gene>
    <name evidence="1" type="ORF">GUJ93_ZPchr0002g24724</name>
</gene>